<dbReference type="Pfam" id="PF00339">
    <property type="entry name" value="Arrestin_N"/>
    <property type="match status" value="1"/>
</dbReference>
<dbReference type="STRING" id="91626.A0A0C9MVA1"/>
<dbReference type="EMBL" id="DF836399">
    <property type="protein sequence ID" value="GAN06053.1"/>
    <property type="molecule type" value="Genomic_DNA"/>
</dbReference>
<dbReference type="InterPro" id="IPR014756">
    <property type="entry name" value="Ig_E-set"/>
</dbReference>
<dbReference type="GO" id="GO:0031625">
    <property type="term" value="F:ubiquitin protein ligase binding"/>
    <property type="evidence" value="ECO:0007669"/>
    <property type="project" value="TreeGrafter"/>
</dbReference>
<reference evidence="4" key="1">
    <citation type="submission" date="2014-09" db="EMBL/GenBank/DDBJ databases">
        <title>Draft genome sequence of an oleaginous Mucoromycotina fungus Mucor ambiguus NBRC6742.</title>
        <authorList>
            <person name="Takeda I."/>
            <person name="Yamane N."/>
            <person name="Morita T."/>
            <person name="Tamano K."/>
            <person name="Machida M."/>
            <person name="Baker S."/>
            <person name="Koike H."/>
        </authorList>
    </citation>
    <scope>NUCLEOTIDE SEQUENCE</scope>
    <source>
        <strain evidence="4">NBRC 6742</strain>
    </source>
</reference>
<dbReference type="InterPro" id="IPR014752">
    <property type="entry name" value="Arrestin-like_C"/>
</dbReference>
<evidence type="ECO:0000259" key="2">
    <source>
        <dbReference type="Pfam" id="PF00339"/>
    </source>
</evidence>
<feature type="region of interest" description="Disordered" evidence="1">
    <location>
        <begin position="420"/>
        <end position="448"/>
    </location>
</feature>
<evidence type="ECO:0000313" key="4">
    <source>
        <dbReference type="EMBL" id="GAN06053.1"/>
    </source>
</evidence>
<keyword evidence="5" id="KW-1185">Reference proteome</keyword>
<feature type="domain" description="Arrestin C-terminal-like" evidence="3">
    <location>
        <begin position="191"/>
        <end position="356"/>
    </location>
</feature>
<dbReference type="InterPro" id="IPR011021">
    <property type="entry name" value="Arrestin-like_N"/>
</dbReference>
<dbReference type="SUPFAM" id="SSF81296">
    <property type="entry name" value="E set domains"/>
    <property type="match status" value="1"/>
</dbReference>
<dbReference type="GO" id="GO:0070086">
    <property type="term" value="P:ubiquitin-dependent endocytosis"/>
    <property type="evidence" value="ECO:0007669"/>
    <property type="project" value="TreeGrafter"/>
</dbReference>
<protein>
    <recommendedName>
        <fullName evidence="6">Arrestin-like N-terminal domain-containing protein</fullName>
    </recommendedName>
</protein>
<proteinExistence type="predicted"/>
<dbReference type="GO" id="GO:0005886">
    <property type="term" value="C:plasma membrane"/>
    <property type="evidence" value="ECO:0007669"/>
    <property type="project" value="TreeGrafter"/>
</dbReference>
<dbReference type="Pfam" id="PF02752">
    <property type="entry name" value="Arrestin_C"/>
    <property type="match status" value="1"/>
</dbReference>
<dbReference type="AlphaFoldDB" id="A0A0C9MVA1"/>
<evidence type="ECO:0008006" key="6">
    <source>
        <dbReference type="Google" id="ProtNLM"/>
    </source>
</evidence>
<feature type="domain" description="Arrestin-like N-terminal" evidence="2">
    <location>
        <begin position="37"/>
        <end position="144"/>
    </location>
</feature>
<dbReference type="PANTHER" id="PTHR11188:SF17">
    <property type="entry name" value="FI21816P1"/>
    <property type="match status" value="1"/>
</dbReference>
<dbReference type="GO" id="GO:0005829">
    <property type="term" value="C:cytosol"/>
    <property type="evidence" value="ECO:0007669"/>
    <property type="project" value="TreeGrafter"/>
</dbReference>
<evidence type="ECO:0000259" key="3">
    <source>
        <dbReference type="Pfam" id="PF02752"/>
    </source>
</evidence>
<dbReference type="Proteomes" id="UP000053815">
    <property type="component" value="Unassembled WGS sequence"/>
</dbReference>
<sequence>MPVVVPFFSGAKQLTIDLAEPVVILRGTSDDRITHVLQGEVNIVLTRPVAISRVAIKFIGKSYSLWPEGIGARKTKLYHEKIIHEQNILLQSFPENPPKHEGMLEAGVHRWPFQFLLSNQLIETIEDDMAKVFYYLSASVHRVGMGATKLRCRRDILLLRTPNWSDNALTANSLPTTSITSERQLDVCDASICIEKSNVSSGTQFPISISLSPNRKHVFIEAISVILTEKRVYRLPEFQARRCELHDFKVTLANVTSCVDPAFTSTHGLVPELSLKEMRRALGVKNAHIPLDEGPFHHRLVFTLPNCVHLNHTSTFSEISIRHTLKIHVEVSVLADDGGHARTHIRLETPITILDCRLKEDYNALPTYEEALLHDSVIDENDMSDSSTKPSGFFMCPCYLEYKKKRKCSGNDWMKIRDGQHRPTVIHRQSSGSDELPPAYDIMDPKLQ</sequence>
<dbReference type="InterPro" id="IPR050357">
    <property type="entry name" value="Arrestin_domain-protein"/>
</dbReference>
<dbReference type="InterPro" id="IPR011022">
    <property type="entry name" value="Arrestin_C-like"/>
</dbReference>
<name>A0A0C9MVA1_9FUNG</name>
<accession>A0A0C9MVA1</accession>
<dbReference type="PANTHER" id="PTHR11188">
    <property type="entry name" value="ARRESTIN DOMAIN CONTAINING PROTEIN"/>
    <property type="match status" value="1"/>
</dbReference>
<evidence type="ECO:0000256" key="1">
    <source>
        <dbReference type="SAM" id="MobiDB-lite"/>
    </source>
</evidence>
<dbReference type="OrthoDB" id="2333384at2759"/>
<evidence type="ECO:0000313" key="5">
    <source>
        <dbReference type="Proteomes" id="UP000053815"/>
    </source>
</evidence>
<organism evidence="4">
    <name type="scientific">Mucor ambiguus</name>
    <dbReference type="NCBI Taxonomy" id="91626"/>
    <lineage>
        <taxon>Eukaryota</taxon>
        <taxon>Fungi</taxon>
        <taxon>Fungi incertae sedis</taxon>
        <taxon>Mucoromycota</taxon>
        <taxon>Mucoromycotina</taxon>
        <taxon>Mucoromycetes</taxon>
        <taxon>Mucorales</taxon>
        <taxon>Mucorineae</taxon>
        <taxon>Mucoraceae</taxon>
        <taxon>Mucor</taxon>
    </lineage>
</organism>
<dbReference type="GO" id="GO:0030674">
    <property type="term" value="F:protein-macromolecule adaptor activity"/>
    <property type="evidence" value="ECO:0007669"/>
    <property type="project" value="TreeGrafter"/>
</dbReference>
<dbReference type="Gene3D" id="2.60.40.640">
    <property type="match status" value="1"/>
</dbReference>
<gene>
    <name evidence="4" type="ORF">MAM1_0110c05530</name>
</gene>